<dbReference type="OrthoDB" id="9808066at2"/>
<accession>A0A512RE33</accession>
<dbReference type="GO" id="GO:0004553">
    <property type="term" value="F:hydrolase activity, hydrolyzing O-glycosyl compounds"/>
    <property type="evidence" value="ECO:0007669"/>
    <property type="project" value="UniProtKB-ARBA"/>
</dbReference>
<dbReference type="InterPro" id="IPR013320">
    <property type="entry name" value="ConA-like_dom_sf"/>
</dbReference>
<feature type="domain" description="GH141-like insertion" evidence="2">
    <location>
        <begin position="123"/>
        <end position="266"/>
    </location>
</feature>
<name>A0A512RE33_9BACT</name>
<dbReference type="Pfam" id="PF21231">
    <property type="entry name" value="GH141_M"/>
    <property type="match status" value="1"/>
</dbReference>
<sequence>MFLKKILTIIVCVLLAMHAQAQIMASYYVSPAGNDSNPGTEAQPFKTIKKARDVIRARPGAWTGDIYVWLRGGTYTFTSALEFTETDAGKDGHYVAYQAYTNERPIISGGTQITGWSLWQNGIYRAACGSQEFRQLYVNGKRAVRARTPNKGTYNRLTSWNTPANTINIPATQLGNPQNLANGKVEMIVQQYWAESIMRIASVATNGSYKDITVNTTEKDIVFERAWPQKSNDQAYHFENSRDFIDEGGEWYLDNNVSPRYVYYKPLPGENMANATVVAPTIDTLIKVTGSGLGTHAHHMVFEGITFQYANWTRPTFNGNIGLQSQQFSIGNDRTDRPAAAFYIKNADHMRLTRNVFRFCGSTGLDLYTSTQNIVVEGNVFHNIAGNAMQIGKFSEADMPIAGLYDPADTREYCNENVVANNFIYSCALDYYCGNGIAAGYIRNTSIIHNEVTALPYTGINSGWGWTFNTNAMSNNHIEYNRIYNVVQLLCDGGGIYTLSNQGPASTIKYNYIDSTYRSIWATTPLTLTYPVASIYLDQGSSGFTIDQNCVDNNISRWRVNFNGTEAYNTLGTNPVHDTAIINNAGIQPAYQDIKLIDPMPVPPPPPTPPIPIAGLRLWLKGDAPDGAIVKDINNYVNTWGDGSGYTNTATQTNQLYKPLYVANAINGKPALRFDGVDDRLDIAELKGNQPAYTFFLVLKPDGLADYNQSLGALGGWGQFLFHGSANGTIYCGTGVPGRLSTPSGTLTDAATQVFAFTFPGTSGTSRLHRNGVEVASGVLSQTPVAWTGFMIGATNTNTLKADVAEIIFYNRALTNTERENVEDYLQTKY</sequence>
<dbReference type="InterPro" id="IPR048482">
    <property type="entry name" value="GH141_ins"/>
</dbReference>
<proteinExistence type="predicted"/>
<dbReference type="InterPro" id="IPR006626">
    <property type="entry name" value="PbH1"/>
</dbReference>
<organism evidence="3 4">
    <name type="scientific">Chitinophaga cymbidii</name>
    <dbReference type="NCBI Taxonomy" id="1096750"/>
    <lineage>
        <taxon>Bacteria</taxon>
        <taxon>Pseudomonadati</taxon>
        <taxon>Bacteroidota</taxon>
        <taxon>Chitinophagia</taxon>
        <taxon>Chitinophagales</taxon>
        <taxon>Chitinophagaceae</taxon>
        <taxon>Chitinophaga</taxon>
    </lineage>
</organism>
<dbReference type="PANTHER" id="PTHR36453">
    <property type="entry name" value="SECRETED PROTEIN-RELATED"/>
    <property type="match status" value="1"/>
</dbReference>
<feature type="chain" id="PRO_5022033568" description="GH141-like insertion domain-containing protein" evidence="1">
    <location>
        <begin position="22"/>
        <end position="830"/>
    </location>
</feature>
<keyword evidence="4" id="KW-1185">Reference proteome</keyword>
<gene>
    <name evidence="3" type="ORF">CCY01nite_02120</name>
</gene>
<dbReference type="RefSeq" id="WP_146857454.1">
    <property type="nucleotide sequence ID" value="NZ_BKAU01000001.1"/>
</dbReference>
<dbReference type="PANTHER" id="PTHR36453:SF1">
    <property type="entry name" value="RIGHT HANDED BETA HELIX DOMAIN-CONTAINING PROTEIN"/>
    <property type="match status" value="1"/>
</dbReference>
<reference evidence="3 4" key="1">
    <citation type="submission" date="2019-07" db="EMBL/GenBank/DDBJ databases">
        <title>Whole genome shotgun sequence of Chitinophaga cymbidii NBRC 109752.</title>
        <authorList>
            <person name="Hosoyama A."/>
            <person name="Uohara A."/>
            <person name="Ohji S."/>
            <person name="Ichikawa N."/>
        </authorList>
    </citation>
    <scope>NUCLEOTIDE SEQUENCE [LARGE SCALE GENOMIC DNA]</scope>
    <source>
        <strain evidence="3 4">NBRC 109752</strain>
    </source>
</reference>
<dbReference type="Gene3D" id="2.160.20.10">
    <property type="entry name" value="Single-stranded right-handed beta-helix, Pectin lyase-like"/>
    <property type="match status" value="2"/>
</dbReference>
<dbReference type="GO" id="GO:0005975">
    <property type="term" value="P:carbohydrate metabolic process"/>
    <property type="evidence" value="ECO:0007669"/>
    <property type="project" value="UniProtKB-ARBA"/>
</dbReference>
<evidence type="ECO:0000313" key="4">
    <source>
        <dbReference type="Proteomes" id="UP000321436"/>
    </source>
</evidence>
<evidence type="ECO:0000313" key="3">
    <source>
        <dbReference type="EMBL" id="GEP93952.1"/>
    </source>
</evidence>
<protein>
    <recommendedName>
        <fullName evidence="2">GH141-like insertion domain-containing protein</fullName>
    </recommendedName>
</protein>
<dbReference type="EMBL" id="BKAU01000001">
    <property type="protein sequence ID" value="GEP93952.1"/>
    <property type="molecule type" value="Genomic_DNA"/>
</dbReference>
<dbReference type="SMART" id="SM00710">
    <property type="entry name" value="PbH1"/>
    <property type="match status" value="6"/>
</dbReference>
<evidence type="ECO:0000259" key="2">
    <source>
        <dbReference type="Pfam" id="PF21231"/>
    </source>
</evidence>
<dbReference type="InterPro" id="IPR011050">
    <property type="entry name" value="Pectin_lyase_fold/virulence"/>
</dbReference>
<dbReference type="InterPro" id="IPR012334">
    <property type="entry name" value="Pectin_lyas_fold"/>
</dbReference>
<dbReference type="Proteomes" id="UP000321436">
    <property type="component" value="Unassembled WGS sequence"/>
</dbReference>
<keyword evidence="1" id="KW-0732">Signal</keyword>
<comment type="caution">
    <text evidence="3">The sequence shown here is derived from an EMBL/GenBank/DDBJ whole genome shotgun (WGS) entry which is preliminary data.</text>
</comment>
<dbReference type="AlphaFoldDB" id="A0A512RE33"/>
<evidence type="ECO:0000256" key="1">
    <source>
        <dbReference type="SAM" id="SignalP"/>
    </source>
</evidence>
<feature type="signal peptide" evidence="1">
    <location>
        <begin position="1"/>
        <end position="21"/>
    </location>
</feature>
<dbReference type="SUPFAM" id="SSF51126">
    <property type="entry name" value="Pectin lyase-like"/>
    <property type="match status" value="1"/>
</dbReference>
<dbReference type="SUPFAM" id="SSF49899">
    <property type="entry name" value="Concanavalin A-like lectins/glucanases"/>
    <property type="match status" value="1"/>
</dbReference>
<dbReference type="Gene3D" id="2.60.120.200">
    <property type="match status" value="1"/>
</dbReference>